<feature type="domain" description="Methyltransferase FkbM" evidence="2">
    <location>
        <begin position="162"/>
        <end position="337"/>
    </location>
</feature>
<dbReference type="Pfam" id="PF05050">
    <property type="entry name" value="Methyltransf_21"/>
    <property type="match status" value="1"/>
</dbReference>
<dbReference type="Gene3D" id="3.40.50.150">
    <property type="entry name" value="Vaccinia Virus protein VP39"/>
    <property type="match status" value="1"/>
</dbReference>
<dbReference type="NCBIfam" id="TIGR01444">
    <property type="entry name" value="fkbM_fam"/>
    <property type="match status" value="1"/>
</dbReference>
<dbReference type="AlphaFoldDB" id="A0AA88XDM4"/>
<dbReference type="EMBL" id="VSWD01000014">
    <property type="protein sequence ID" value="KAK3082768.1"/>
    <property type="molecule type" value="Genomic_DNA"/>
</dbReference>
<dbReference type="PANTHER" id="PTHR34203:SF15">
    <property type="entry name" value="SLL1173 PROTEIN"/>
    <property type="match status" value="1"/>
</dbReference>
<keyword evidence="1" id="KW-0812">Transmembrane</keyword>
<reference evidence="3" key="1">
    <citation type="submission" date="2019-08" db="EMBL/GenBank/DDBJ databases">
        <title>The improved chromosome-level genome for the pearl oyster Pinctada fucata martensii using PacBio sequencing and Hi-C.</title>
        <authorList>
            <person name="Zheng Z."/>
        </authorList>
    </citation>
    <scope>NUCLEOTIDE SEQUENCE</scope>
    <source>
        <strain evidence="3">ZZ-2019</strain>
        <tissue evidence="3">Adductor muscle</tissue>
    </source>
</reference>
<dbReference type="PANTHER" id="PTHR34203">
    <property type="entry name" value="METHYLTRANSFERASE, FKBM FAMILY PROTEIN"/>
    <property type="match status" value="1"/>
</dbReference>
<evidence type="ECO:0000256" key="1">
    <source>
        <dbReference type="SAM" id="Phobius"/>
    </source>
</evidence>
<name>A0AA88XDM4_PINIB</name>
<dbReference type="InterPro" id="IPR052514">
    <property type="entry name" value="SAM-dependent_MTase"/>
</dbReference>
<proteinExistence type="predicted"/>
<evidence type="ECO:0000259" key="2">
    <source>
        <dbReference type="Pfam" id="PF05050"/>
    </source>
</evidence>
<accession>A0AA88XDM4</accession>
<keyword evidence="1" id="KW-0472">Membrane</keyword>
<keyword evidence="4" id="KW-1185">Reference proteome</keyword>
<evidence type="ECO:0000313" key="4">
    <source>
        <dbReference type="Proteomes" id="UP001186944"/>
    </source>
</evidence>
<sequence length="366" mass="41583">MESIRRNDIGKNVRIFVVVTVISFGFMFVIYGTYVSSFKMLSERFGYSNSTKFSVNGLEHLEMERKAQFPGHAKTPKMKVPAVWTYAPSEMRESGGACEEMDKIVVNADFVKSFIRNIPIFIHNPRRDYISSQINSNHDHEPHIFNIISSFLAKDRDMNLIDIGANIGVISLKAAMFGRKVISVEAAVSNVQHICASANINRVTKRITVIHNAISDNHTSVTFVMGKDGEFGGSFMDDGNFRDYKTRKSGVKFDTQNLVTIKTIILDDLLLLPNINDFKSVFIKMDIEGSEHKALLGAKKLFRMINVRGVLMEWRWHVERPESKSIILEFMEENGFEPYALAKLAKKKLDGKTMRDSDVLWLPKSL</sequence>
<dbReference type="SUPFAM" id="SSF53335">
    <property type="entry name" value="S-adenosyl-L-methionine-dependent methyltransferases"/>
    <property type="match status" value="1"/>
</dbReference>
<dbReference type="InterPro" id="IPR029063">
    <property type="entry name" value="SAM-dependent_MTases_sf"/>
</dbReference>
<dbReference type="InterPro" id="IPR006342">
    <property type="entry name" value="FkbM_mtfrase"/>
</dbReference>
<protein>
    <recommendedName>
        <fullName evidence="2">Methyltransferase FkbM domain-containing protein</fullName>
    </recommendedName>
</protein>
<dbReference type="Proteomes" id="UP001186944">
    <property type="component" value="Unassembled WGS sequence"/>
</dbReference>
<comment type="caution">
    <text evidence="3">The sequence shown here is derived from an EMBL/GenBank/DDBJ whole genome shotgun (WGS) entry which is preliminary data.</text>
</comment>
<gene>
    <name evidence="3" type="ORF">FSP39_004825</name>
</gene>
<keyword evidence="1" id="KW-1133">Transmembrane helix</keyword>
<organism evidence="3 4">
    <name type="scientific">Pinctada imbricata</name>
    <name type="common">Atlantic pearl-oyster</name>
    <name type="synonym">Pinctada martensii</name>
    <dbReference type="NCBI Taxonomy" id="66713"/>
    <lineage>
        <taxon>Eukaryota</taxon>
        <taxon>Metazoa</taxon>
        <taxon>Spiralia</taxon>
        <taxon>Lophotrochozoa</taxon>
        <taxon>Mollusca</taxon>
        <taxon>Bivalvia</taxon>
        <taxon>Autobranchia</taxon>
        <taxon>Pteriomorphia</taxon>
        <taxon>Pterioida</taxon>
        <taxon>Pterioidea</taxon>
        <taxon>Pteriidae</taxon>
        <taxon>Pinctada</taxon>
    </lineage>
</organism>
<evidence type="ECO:0000313" key="3">
    <source>
        <dbReference type="EMBL" id="KAK3082768.1"/>
    </source>
</evidence>
<feature type="transmembrane region" description="Helical" evidence="1">
    <location>
        <begin position="12"/>
        <end position="34"/>
    </location>
</feature>